<reference evidence="3 5" key="2">
    <citation type="submission" date="2021-03" db="EMBL/GenBank/DDBJ databases">
        <title>Mucilaginibacter strains isolated from gold and copper mining confer multi heavy-metal resistance.</title>
        <authorList>
            <person name="Li Y."/>
        </authorList>
    </citation>
    <scope>NUCLEOTIDE SEQUENCE [LARGE SCALE GENOMIC DNA]</scope>
    <source>
        <strain evidence="3 5">P2-4</strain>
    </source>
</reference>
<evidence type="ECO:0000313" key="4">
    <source>
        <dbReference type="Proteomes" id="UP000250557"/>
    </source>
</evidence>
<dbReference type="EMBL" id="CP071880">
    <property type="protein sequence ID" value="QTE50060.1"/>
    <property type="molecule type" value="Genomic_DNA"/>
</dbReference>
<dbReference type="AlphaFoldDB" id="A0AAE6MLC9"/>
<dbReference type="Proteomes" id="UP000663940">
    <property type="component" value="Chromosome"/>
</dbReference>
<feature type="signal peptide" evidence="1">
    <location>
        <begin position="1"/>
        <end position="18"/>
    </location>
</feature>
<evidence type="ECO:0000313" key="5">
    <source>
        <dbReference type="Proteomes" id="UP000663940"/>
    </source>
</evidence>
<organism evidence="2 4">
    <name type="scientific">Mucilaginibacter rubeus</name>
    <dbReference type="NCBI Taxonomy" id="2027860"/>
    <lineage>
        <taxon>Bacteria</taxon>
        <taxon>Pseudomonadati</taxon>
        <taxon>Bacteroidota</taxon>
        <taxon>Sphingobacteriia</taxon>
        <taxon>Sphingobacteriales</taxon>
        <taxon>Sphingobacteriaceae</taxon>
        <taxon>Mucilaginibacter</taxon>
    </lineage>
</organism>
<gene>
    <name evidence="2" type="ORF">DIU31_029215</name>
    <name evidence="3" type="ORF">J3L21_31790</name>
</gene>
<name>A0AAE6MLC9_9SPHI</name>
<evidence type="ECO:0000313" key="2">
    <source>
        <dbReference type="EMBL" id="QEM07384.1"/>
    </source>
</evidence>
<keyword evidence="1" id="KW-0732">Signal</keyword>
<evidence type="ECO:0000313" key="3">
    <source>
        <dbReference type="EMBL" id="QTE50060.1"/>
    </source>
</evidence>
<proteinExistence type="predicted"/>
<protein>
    <recommendedName>
        <fullName evidence="6">DUF1795 domain-containing protein</fullName>
    </recommendedName>
</protein>
<sequence>MKIFFSLILTLFALYSFAQNESEFPNQIHTVKSGKLVRITGTKVYMQIPKDYQYIKELARYQKNDKLYIQVVESTAANFNNTKTRFTREAIEAKGAKIDVVKGIKLNQFDGIFGDGPSKYPGETKVMLVFGDETFVTMIAGVCKTADGHGKKELLDILRSVYYDKELKSDPLELANFEFDHSITNFQYAMTASNVFMYNENGKADVNNSLANSFIITSLPKVTEEKANEFANDMLWRYEKRGIKLDNKTISKTKIGNYTAFVLNTKTTLNGTAGVMYQVALVGENSSLLFMGSAYSNTSNYLVKFKKTVESIKIK</sequence>
<accession>A0AAE6MLC9</accession>
<evidence type="ECO:0008006" key="6">
    <source>
        <dbReference type="Google" id="ProtNLM"/>
    </source>
</evidence>
<dbReference type="EMBL" id="CP043451">
    <property type="protein sequence ID" value="QEM07384.1"/>
    <property type="molecule type" value="Genomic_DNA"/>
</dbReference>
<keyword evidence="5" id="KW-1185">Reference proteome</keyword>
<reference evidence="2 4" key="1">
    <citation type="submission" date="2019-08" db="EMBL/GenBank/DDBJ databases">
        <title>Comparative genome analysis confer to the adaptation heavy metal polluted environment.</title>
        <authorList>
            <person name="Li Y."/>
        </authorList>
    </citation>
    <scope>NUCLEOTIDE SEQUENCE [LARGE SCALE GENOMIC DNA]</scope>
    <source>
        <strain evidence="2 4">P2</strain>
    </source>
</reference>
<dbReference type="Proteomes" id="UP000250557">
    <property type="component" value="Chromosome"/>
</dbReference>
<dbReference type="RefSeq" id="WP_112658950.1">
    <property type="nucleotide sequence ID" value="NZ_CP043451.1"/>
</dbReference>
<feature type="chain" id="PRO_5041985854" description="DUF1795 domain-containing protein" evidence="1">
    <location>
        <begin position="19"/>
        <end position="315"/>
    </location>
</feature>
<evidence type="ECO:0000256" key="1">
    <source>
        <dbReference type="SAM" id="SignalP"/>
    </source>
</evidence>